<dbReference type="OrthoDB" id="6917259at2"/>
<keyword evidence="4" id="KW-1185">Reference proteome</keyword>
<gene>
    <name evidence="3" type="ORF">IQ26_05100</name>
</gene>
<protein>
    <submittedName>
        <fullName evidence="3">TniQ protein</fullName>
    </submittedName>
</protein>
<dbReference type="AlphaFoldDB" id="A0A562NBS8"/>
<reference evidence="3 4" key="1">
    <citation type="journal article" date="2015" name="Stand. Genomic Sci.">
        <title>Genomic Encyclopedia of Bacterial and Archaeal Type Strains, Phase III: the genomes of soil and plant-associated and newly described type strains.</title>
        <authorList>
            <person name="Whitman W.B."/>
            <person name="Woyke T."/>
            <person name="Klenk H.P."/>
            <person name="Zhou Y."/>
            <person name="Lilburn T.G."/>
            <person name="Beck B.J."/>
            <person name="De Vos P."/>
            <person name="Vandamme P."/>
            <person name="Eisen J.A."/>
            <person name="Garrity G."/>
            <person name="Hugenholtz P."/>
            <person name="Kyrpides N.C."/>
        </authorList>
    </citation>
    <scope>NUCLEOTIDE SEQUENCE [LARGE SCALE GENOMIC DNA]</scope>
    <source>
        <strain evidence="3 4">CGMCC 1.2546</strain>
    </source>
</reference>
<accession>A0A562NBS8</accession>
<feature type="domain" description="TniQ" evidence="2">
    <location>
        <begin position="27"/>
        <end position="157"/>
    </location>
</feature>
<dbReference type="RefSeq" id="WP_145721045.1">
    <property type="nucleotide sequence ID" value="NZ_BSPF01000004.1"/>
</dbReference>
<evidence type="ECO:0000259" key="2">
    <source>
        <dbReference type="Pfam" id="PF06527"/>
    </source>
</evidence>
<organism evidence="3 4">
    <name type="scientific">Mesorhizobium tianshanense</name>
    <dbReference type="NCBI Taxonomy" id="39844"/>
    <lineage>
        <taxon>Bacteria</taxon>
        <taxon>Pseudomonadati</taxon>
        <taxon>Pseudomonadota</taxon>
        <taxon>Alphaproteobacteria</taxon>
        <taxon>Hyphomicrobiales</taxon>
        <taxon>Phyllobacteriaceae</taxon>
        <taxon>Mesorhizobium</taxon>
    </lineage>
</organism>
<comment type="caution">
    <text evidence="3">The sequence shown here is derived from an EMBL/GenBank/DDBJ whole genome shotgun (WGS) entry which is preliminary data.</text>
</comment>
<feature type="region of interest" description="Disordered" evidence="1">
    <location>
        <begin position="334"/>
        <end position="354"/>
    </location>
</feature>
<dbReference type="InterPro" id="IPR009492">
    <property type="entry name" value="TniQ"/>
</dbReference>
<dbReference type="Proteomes" id="UP000317122">
    <property type="component" value="Unassembled WGS sequence"/>
</dbReference>
<dbReference type="Pfam" id="PF06527">
    <property type="entry name" value="TniQ"/>
    <property type="match status" value="1"/>
</dbReference>
<evidence type="ECO:0000313" key="4">
    <source>
        <dbReference type="Proteomes" id="UP000317122"/>
    </source>
</evidence>
<evidence type="ECO:0000313" key="3">
    <source>
        <dbReference type="EMBL" id="TWI29518.1"/>
    </source>
</evidence>
<proteinExistence type="predicted"/>
<sequence>MRGDAFGADFAVEIRERYGDVARDRWPVSVDPRPDELLSSWINRLALANGIAPRPFSGVLGCGDGMWSPCLDLQIPRHIAAFLGDQSGVPQDAISAMALTGWALTPLLLPLRENARRLRSTWMQFCPQCLAQDETPYFRRQWRLASRISCFVHGCGLRDRCPACRSGIVSYDQGELVLQHFCARCGFDLRDAPKVAVKAAARRLERAIADICRVESAKRSAETSDVVLRVRRSPATADIGSARTLTNLSTTARIRCFGELAAKPLDWLVTDKDVAVAHRRWMIAAAGGHNQLIACFANFLDKHQAKPRSTRPTRPSARLADLLTAYFRVTGDRTLSKPHRDLPAQRTRDRGRIL</sequence>
<evidence type="ECO:0000256" key="1">
    <source>
        <dbReference type="SAM" id="MobiDB-lite"/>
    </source>
</evidence>
<dbReference type="EMBL" id="VLKT01000036">
    <property type="protein sequence ID" value="TWI29518.1"/>
    <property type="molecule type" value="Genomic_DNA"/>
</dbReference>
<name>A0A562NBS8_9HYPH</name>